<dbReference type="InterPro" id="IPR029062">
    <property type="entry name" value="Class_I_gatase-like"/>
</dbReference>
<organism evidence="2 3">
    <name type="scientific">Ramlibacter humi</name>
    <dbReference type="NCBI Taxonomy" id="2530451"/>
    <lineage>
        <taxon>Bacteria</taxon>
        <taxon>Pseudomonadati</taxon>
        <taxon>Pseudomonadota</taxon>
        <taxon>Betaproteobacteria</taxon>
        <taxon>Burkholderiales</taxon>
        <taxon>Comamonadaceae</taxon>
        <taxon>Ramlibacter</taxon>
    </lineage>
</organism>
<evidence type="ECO:0000313" key="2">
    <source>
        <dbReference type="EMBL" id="TFY98919.1"/>
    </source>
</evidence>
<keyword evidence="3" id="KW-1185">Reference proteome</keyword>
<sequence>MSSGSAPTPTLPQGGRVKSGSKADRLKIGISACFFHPDASRKAAPKKTLQWIEQSTAHWVMAAGALPVMIPVPAGDTFRGDVTVADYADWLDGLVLHGGADVWPGSYGEQPLRPEWNGDKARDDYEIALVKAFEAARKPVFGICRGLQLINVAHGGTLYQDISTQKPGARVHRDADAYDLNFHQVDILPGTRLSQLLRTEQHKINSVHHQGIKDLAPDFAVEATSPDDGVIEAIRHTGDAWVAAVQWHPEFHFPHLGVVDDTPLLHDFLSAAQAARTE</sequence>
<dbReference type="OrthoDB" id="9813383at2"/>
<dbReference type="Proteomes" id="UP000297839">
    <property type="component" value="Unassembled WGS sequence"/>
</dbReference>
<dbReference type="InterPro" id="IPR044668">
    <property type="entry name" value="PuuD-like"/>
</dbReference>
<dbReference type="PANTHER" id="PTHR43235">
    <property type="entry name" value="GLUTAMINE AMIDOTRANSFERASE PB2B2.05-RELATED"/>
    <property type="match status" value="1"/>
</dbReference>
<dbReference type="CDD" id="cd01745">
    <property type="entry name" value="GATase1_2"/>
    <property type="match status" value="1"/>
</dbReference>
<dbReference type="AlphaFoldDB" id="A0A4Z0BKH0"/>
<evidence type="ECO:0000313" key="3">
    <source>
        <dbReference type="Proteomes" id="UP000297839"/>
    </source>
</evidence>
<gene>
    <name evidence="2" type="ORF">EZ216_15230</name>
</gene>
<dbReference type="SUPFAM" id="SSF52317">
    <property type="entry name" value="Class I glutamine amidotransferase-like"/>
    <property type="match status" value="1"/>
</dbReference>
<protein>
    <submittedName>
        <fullName evidence="2">Gamma-glutamyl-gamma-aminobutyrate hydrolase family protein</fullName>
    </submittedName>
</protein>
<dbReference type="GO" id="GO:0006598">
    <property type="term" value="P:polyamine catabolic process"/>
    <property type="evidence" value="ECO:0007669"/>
    <property type="project" value="TreeGrafter"/>
</dbReference>
<reference evidence="2 3" key="1">
    <citation type="submission" date="2019-03" db="EMBL/GenBank/DDBJ databases">
        <title>Ramlibacter sp. 18x22-1, whole genome shotgun sequence.</title>
        <authorList>
            <person name="Zhang X."/>
            <person name="Feng G."/>
            <person name="Zhu H."/>
        </authorList>
    </citation>
    <scope>NUCLEOTIDE SEQUENCE [LARGE SCALE GENOMIC DNA]</scope>
    <source>
        <strain evidence="2 3">18x22-1</strain>
    </source>
</reference>
<dbReference type="InterPro" id="IPR011697">
    <property type="entry name" value="Peptidase_C26"/>
</dbReference>
<dbReference type="PROSITE" id="PS51273">
    <property type="entry name" value="GATASE_TYPE_1"/>
    <property type="match status" value="1"/>
</dbReference>
<evidence type="ECO:0000256" key="1">
    <source>
        <dbReference type="SAM" id="MobiDB-lite"/>
    </source>
</evidence>
<accession>A0A4Z0BKH0</accession>
<keyword evidence="2" id="KW-0378">Hydrolase</keyword>
<dbReference type="EMBL" id="SMLK01000005">
    <property type="protein sequence ID" value="TFY98919.1"/>
    <property type="molecule type" value="Genomic_DNA"/>
</dbReference>
<dbReference type="Pfam" id="PF07722">
    <property type="entry name" value="Peptidase_C26"/>
    <property type="match status" value="1"/>
</dbReference>
<dbReference type="GO" id="GO:0005829">
    <property type="term" value="C:cytosol"/>
    <property type="evidence" value="ECO:0007669"/>
    <property type="project" value="TreeGrafter"/>
</dbReference>
<name>A0A4Z0BKH0_9BURK</name>
<feature type="region of interest" description="Disordered" evidence="1">
    <location>
        <begin position="1"/>
        <end position="22"/>
    </location>
</feature>
<comment type="caution">
    <text evidence="2">The sequence shown here is derived from an EMBL/GenBank/DDBJ whole genome shotgun (WGS) entry which is preliminary data.</text>
</comment>
<dbReference type="PANTHER" id="PTHR43235:SF1">
    <property type="entry name" value="GLUTAMINE AMIDOTRANSFERASE PB2B2.05-RELATED"/>
    <property type="match status" value="1"/>
</dbReference>
<dbReference type="RefSeq" id="WP_135250638.1">
    <property type="nucleotide sequence ID" value="NZ_SMLK01000005.1"/>
</dbReference>
<dbReference type="GO" id="GO:0033969">
    <property type="term" value="F:gamma-glutamyl-gamma-aminobutyrate hydrolase activity"/>
    <property type="evidence" value="ECO:0007669"/>
    <property type="project" value="TreeGrafter"/>
</dbReference>
<proteinExistence type="predicted"/>
<dbReference type="Gene3D" id="3.40.50.880">
    <property type="match status" value="1"/>
</dbReference>